<dbReference type="SUPFAM" id="SSF48403">
    <property type="entry name" value="Ankyrin repeat"/>
    <property type="match status" value="1"/>
</dbReference>
<dbReference type="PANTHER" id="PTHR24171:SF8">
    <property type="entry name" value="BRCA1-ASSOCIATED RING DOMAIN PROTEIN 1"/>
    <property type="match status" value="1"/>
</dbReference>
<protein>
    <submittedName>
        <fullName evidence="5">Uncharacterized protein</fullName>
    </submittedName>
</protein>
<name>A0A9P5H9C1_9HYPO</name>
<evidence type="ECO:0000256" key="3">
    <source>
        <dbReference type="PROSITE-ProRule" id="PRU00023"/>
    </source>
</evidence>
<dbReference type="PANTHER" id="PTHR24171">
    <property type="entry name" value="ANKYRIN REPEAT DOMAIN-CONTAINING PROTEIN 39-RELATED"/>
    <property type="match status" value="1"/>
</dbReference>
<dbReference type="SMART" id="SM00248">
    <property type="entry name" value="ANK"/>
    <property type="match status" value="3"/>
</dbReference>
<sequence>MEAAGAAIGAFSLIIQLAERVESLRAFCKSFKDAPQDVSEMGQCLSELRTLLKEKANTQPMPSPALNATLLRCDRRIKPLETLVAKLEPGFKSRHKRVRVWTRFAATQNAAHVKKLRDELADAKLDLILAGQAMSSGSNQGIYPTIHNTLEGFDFSQGHTASTLLPPTSLPEEQLSQINGHLSEINSQVADLRNAFPEWRQGLQLPMVKNGMNILVKQAFQDALGSEELKQVLHSMLLSTMGSNDESPSDTIPEDKQKPTVKTKEMANSYYRPSPSRICEKEYSSKWTSFFGTVYYRSRIVRSGVDGEDYRQYPQRELESSWIIVPSSWLLHTAYSYQVVKSTRGWNQNIQTYTVVPHNATIFDYAVNGDVNGLRSLLVSKAASPNDCDAEGYTALHRAAALRHTEFCRLLIENGANVNAAGFLTGETPLHHLPVNRSRTQADKLYDTLYLLVKSGSDPEIQDSRRQTAYDAFEAFFNWPGRIKLREVMAECLSWLQGNTWETDAQQKARTQVIGKLYNGMDIDSAVESLDACLKPDSNPATALAACPRSITSRWNPLHVMNHFRVEPVWHPWSKSTIFQQKGIWTQAVSRAIELGVDPHAMDLEGCTPTMLALRSLFTFHVWQKALFTLGYDLDEFVAKEFADCESVRQDGWSPDALRYLLGVPTENLYLHGDAWREVPEFIFFQDCGGADGLYVRSCWFQLLDVLKHKQVLPTGWQTLALPRKFCRHREVMYWNKERGLLVDERPVGGATIEVLGLPGRDLVQELGQLGVVWHE</sequence>
<dbReference type="InterPro" id="IPR002110">
    <property type="entry name" value="Ankyrin_rpt"/>
</dbReference>
<dbReference type="Gene3D" id="1.25.40.20">
    <property type="entry name" value="Ankyrin repeat-containing domain"/>
    <property type="match status" value="1"/>
</dbReference>
<feature type="region of interest" description="Disordered" evidence="4">
    <location>
        <begin position="242"/>
        <end position="263"/>
    </location>
</feature>
<evidence type="ECO:0000256" key="2">
    <source>
        <dbReference type="ARBA" id="ARBA00023043"/>
    </source>
</evidence>
<reference evidence="5" key="1">
    <citation type="submission" date="2020-03" db="EMBL/GenBank/DDBJ databases">
        <title>Draft Genome Sequence of Cylindrodendrum hubeiense.</title>
        <authorList>
            <person name="Buettner E."/>
            <person name="Kellner H."/>
        </authorList>
    </citation>
    <scope>NUCLEOTIDE SEQUENCE</scope>
    <source>
        <strain evidence="5">IHI 201604</strain>
    </source>
</reference>
<evidence type="ECO:0000256" key="1">
    <source>
        <dbReference type="ARBA" id="ARBA00022737"/>
    </source>
</evidence>
<feature type="compositionally biased region" description="Basic and acidic residues" evidence="4">
    <location>
        <begin position="253"/>
        <end position="263"/>
    </location>
</feature>
<evidence type="ECO:0000313" key="5">
    <source>
        <dbReference type="EMBL" id="KAF7545184.1"/>
    </source>
</evidence>
<organism evidence="5 6">
    <name type="scientific">Cylindrodendrum hubeiense</name>
    <dbReference type="NCBI Taxonomy" id="595255"/>
    <lineage>
        <taxon>Eukaryota</taxon>
        <taxon>Fungi</taxon>
        <taxon>Dikarya</taxon>
        <taxon>Ascomycota</taxon>
        <taxon>Pezizomycotina</taxon>
        <taxon>Sordariomycetes</taxon>
        <taxon>Hypocreomycetidae</taxon>
        <taxon>Hypocreales</taxon>
        <taxon>Nectriaceae</taxon>
        <taxon>Cylindrodendrum</taxon>
    </lineage>
</organism>
<dbReference type="Proteomes" id="UP000722485">
    <property type="component" value="Unassembled WGS sequence"/>
</dbReference>
<dbReference type="PROSITE" id="PS50088">
    <property type="entry name" value="ANK_REPEAT"/>
    <property type="match status" value="1"/>
</dbReference>
<dbReference type="OrthoDB" id="539213at2759"/>
<keyword evidence="1" id="KW-0677">Repeat</keyword>
<keyword evidence="6" id="KW-1185">Reference proteome</keyword>
<dbReference type="EMBL" id="JAANBB010000266">
    <property type="protein sequence ID" value="KAF7545184.1"/>
    <property type="molecule type" value="Genomic_DNA"/>
</dbReference>
<dbReference type="Pfam" id="PF12796">
    <property type="entry name" value="Ank_2"/>
    <property type="match status" value="1"/>
</dbReference>
<feature type="repeat" description="ANK" evidence="3">
    <location>
        <begin position="391"/>
        <end position="423"/>
    </location>
</feature>
<evidence type="ECO:0000313" key="6">
    <source>
        <dbReference type="Proteomes" id="UP000722485"/>
    </source>
</evidence>
<gene>
    <name evidence="5" type="ORF">G7Z17_g9366</name>
</gene>
<dbReference type="GO" id="GO:0004842">
    <property type="term" value="F:ubiquitin-protein transferase activity"/>
    <property type="evidence" value="ECO:0007669"/>
    <property type="project" value="TreeGrafter"/>
</dbReference>
<evidence type="ECO:0000256" key="4">
    <source>
        <dbReference type="SAM" id="MobiDB-lite"/>
    </source>
</evidence>
<proteinExistence type="predicted"/>
<keyword evidence="2 3" id="KW-0040">ANK repeat</keyword>
<comment type="caution">
    <text evidence="5">The sequence shown here is derived from an EMBL/GenBank/DDBJ whole genome shotgun (WGS) entry which is preliminary data.</text>
</comment>
<dbReference type="PROSITE" id="PS50297">
    <property type="entry name" value="ANK_REP_REGION"/>
    <property type="match status" value="1"/>
</dbReference>
<dbReference type="AlphaFoldDB" id="A0A9P5H9C1"/>
<accession>A0A9P5H9C1</accession>
<dbReference type="GO" id="GO:0085020">
    <property type="term" value="P:protein K6-linked ubiquitination"/>
    <property type="evidence" value="ECO:0007669"/>
    <property type="project" value="TreeGrafter"/>
</dbReference>
<dbReference type="InterPro" id="IPR036770">
    <property type="entry name" value="Ankyrin_rpt-contain_sf"/>
</dbReference>